<keyword evidence="2" id="KW-1185">Reference proteome</keyword>
<proteinExistence type="predicted"/>
<evidence type="ECO:0000313" key="2">
    <source>
        <dbReference type="Proteomes" id="UP000824540"/>
    </source>
</evidence>
<dbReference type="AlphaFoldDB" id="A0A8T2PLF2"/>
<name>A0A8T2PLF2_9TELE</name>
<evidence type="ECO:0000313" key="1">
    <source>
        <dbReference type="EMBL" id="KAG9350488.1"/>
    </source>
</evidence>
<gene>
    <name evidence="1" type="ORF">JZ751_026854</name>
</gene>
<reference evidence="1" key="1">
    <citation type="thesis" date="2021" institute="BYU ScholarsArchive" country="Provo, UT, USA">
        <title>Applications of and Algorithms for Genome Assembly and Genomic Analyses with an Emphasis on Marine Teleosts.</title>
        <authorList>
            <person name="Pickett B.D."/>
        </authorList>
    </citation>
    <scope>NUCLEOTIDE SEQUENCE</scope>
    <source>
        <strain evidence="1">HI-2016</strain>
    </source>
</reference>
<dbReference type="EMBL" id="JAFBMS010000008">
    <property type="protein sequence ID" value="KAG9350488.1"/>
    <property type="molecule type" value="Genomic_DNA"/>
</dbReference>
<comment type="caution">
    <text evidence="1">The sequence shown here is derived from an EMBL/GenBank/DDBJ whole genome shotgun (WGS) entry which is preliminary data.</text>
</comment>
<organism evidence="1 2">
    <name type="scientific">Albula glossodonta</name>
    <name type="common">roundjaw bonefish</name>
    <dbReference type="NCBI Taxonomy" id="121402"/>
    <lineage>
        <taxon>Eukaryota</taxon>
        <taxon>Metazoa</taxon>
        <taxon>Chordata</taxon>
        <taxon>Craniata</taxon>
        <taxon>Vertebrata</taxon>
        <taxon>Euteleostomi</taxon>
        <taxon>Actinopterygii</taxon>
        <taxon>Neopterygii</taxon>
        <taxon>Teleostei</taxon>
        <taxon>Albuliformes</taxon>
        <taxon>Albulidae</taxon>
        <taxon>Albula</taxon>
    </lineage>
</organism>
<dbReference type="Proteomes" id="UP000824540">
    <property type="component" value="Unassembled WGS sequence"/>
</dbReference>
<sequence>MDGQMDKRAEIIIMGWQKDSLLSSLTFSPQKLTFEKEPLYFLLPKPTFAIIEHQNSRRHSFTSSHHISQLQSCPALTMEITMS</sequence>
<accession>A0A8T2PLF2</accession>
<protein>
    <submittedName>
        <fullName evidence="1">Uncharacterized protein</fullName>
    </submittedName>
</protein>